<reference evidence="12" key="2">
    <citation type="submission" date="2022-10" db="EMBL/GenBank/DDBJ databases">
        <authorList>
            <consortium name="ENA_rothamsted_submissions"/>
            <consortium name="culmorum"/>
            <person name="King R."/>
        </authorList>
    </citation>
    <scope>NUCLEOTIDE SEQUENCE</scope>
</reference>
<dbReference type="InterPro" id="IPR036770">
    <property type="entry name" value="Ankyrin_rpt-contain_sf"/>
</dbReference>
<keyword evidence="6" id="KW-0539">Nucleus</keyword>
<dbReference type="Pfam" id="PF12796">
    <property type="entry name" value="Ank_2"/>
    <property type="match status" value="1"/>
</dbReference>
<feature type="coiled-coil region" evidence="9">
    <location>
        <begin position="209"/>
        <end position="246"/>
    </location>
</feature>
<dbReference type="InterPro" id="IPR002110">
    <property type="entry name" value="Ankyrin_rpt"/>
</dbReference>
<feature type="coiled-coil region" evidence="9">
    <location>
        <begin position="271"/>
        <end position="298"/>
    </location>
</feature>
<dbReference type="EMBL" id="OU896709">
    <property type="protein sequence ID" value="CAH1159870.1"/>
    <property type="molecule type" value="Genomic_DNA"/>
</dbReference>
<feature type="region of interest" description="Disordered" evidence="10">
    <location>
        <begin position="829"/>
        <end position="868"/>
    </location>
</feature>
<name>A0A9P0DNH0_PHACE</name>
<evidence type="ECO:0000256" key="2">
    <source>
        <dbReference type="ARBA" id="ARBA00022443"/>
    </source>
</evidence>
<keyword evidence="3" id="KW-0053">Apoptosis</keyword>
<feature type="region of interest" description="Disordered" evidence="10">
    <location>
        <begin position="604"/>
        <end position="630"/>
    </location>
</feature>
<evidence type="ECO:0000256" key="7">
    <source>
        <dbReference type="PROSITE-ProRule" id="PRU00023"/>
    </source>
</evidence>
<keyword evidence="9" id="KW-0175">Coiled coil</keyword>
<dbReference type="InterPro" id="IPR036028">
    <property type="entry name" value="SH3-like_dom_sf"/>
</dbReference>
<dbReference type="SMART" id="SM00248">
    <property type="entry name" value="ANK"/>
    <property type="match status" value="2"/>
</dbReference>
<evidence type="ECO:0000313" key="12">
    <source>
        <dbReference type="EMBL" id="CAH1159870.1"/>
    </source>
</evidence>
<evidence type="ECO:0000256" key="5">
    <source>
        <dbReference type="ARBA" id="ARBA00023043"/>
    </source>
</evidence>
<dbReference type="PROSITE" id="PS50002">
    <property type="entry name" value="SH3"/>
    <property type="match status" value="1"/>
</dbReference>
<organism evidence="12 13">
    <name type="scientific">Phaedon cochleariae</name>
    <name type="common">Mustard beetle</name>
    <dbReference type="NCBI Taxonomy" id="80249"/>
    <lineage>
        <taxon>Eukaryota</taxon>
        <taxon>Metazoa</taxon>
        <taxon>Ecdysozoa</taxon>
        <taxon>Arthropoda</taxon>
        <taxon>Hexapoda</taxon>
        <taxon>Insecta</taxon>
        <taxon>Pterygota</taxon>
        <taxon>Neoptera</taxon>
        <taxon>Endopterygota</taxon>
        <taxon>Coleoptera</taxon>
        <taxon>Polyphaga</taxon>
        <taxon>Cucujiformia</taxon>
        <taxon>Chrysomeloidea</taxon>
        <taxon>Chrysomelidae</taxon>
        <taxon>Chrysomelinae</taxon>
        <taxon>Chrysomelini</taxon>
        <taxon>Phaedon</taxon>
    </lineage>
</organism>
<keyword evidence="13" id="KW-1185">Reference proteome</keyword>
<dbReference type="AlphaFoldDB" id="A0A9P0DNH0"/>
<evidence type="ECO:0000256" key="4">
    <source>
        <dbReference type="ARBA" id="ARBA00022737"/>
    </source>
</evidence>
<comment type="subcellular location">
    <subcellularLocation>
        <location evidence="1">Nucleus</location>
    </subcellularLocation>
</comment>
<feature type="compositionally biased region" description="Pro residues" evidence="10">
    <location>
        <begin position="720"/>
        <end position="733"/>
    </location>
</feature>
<dbReference type="SUPFAM" id="SSF50044">
    <property type="entry name" value="SH3-domain"/>
    <property type="match status" value="1"/>
</dbReference>
<dbReference type="PROSITE" id="PS50088">
    <property type="entry name" value="ANK_REPEAT"/>
    <property type="match status" value="2"/>
</dbReference>
<dbReference type="GO" id="GO:0002039">
    <property type="term" value="F:p53 binding"/>
    <property type="evidence" value="ECO:0007669"/>
    <property type="project" value="InterPro"/>
</dbReference>
<feature type="repeat" description="ANK" evidence="7">
    <location>
        <begin position="958"/>
        <end position="990"/>
    </location>
</feature>
<evidence type="ECO:0000259" key="11">
    <source>
        <dbReference type="PROSITE" id="PS50002"/>
    </source>
</evidence>
<evidence type="ECO:0000256" key="8">
    <source>
        <dbReference type="PROSITE-ProRule" id="PRU00192"/>
    </source>
</evidence>
<evidence type="ECO:0000256" key="1">
    <source>
        <dbReference type="ARBA" id="ARBA00004123"/>
    </source>
</evidence>
<gene>
    <name evidence="12" type="ORF">PHAECO_LOCUS7592</name>
</gene>
<dbReference type="PANTHER" id="PTHR24131">
    <property type="entry name" value="APOPTOSIS-STIMULATING OF P53 PROTEIN"/>
    <property type="match status" value="1"/>
</dbReference>
<dbReference type="GO" id="GO:0005634">
    <property type="term" value="C:nucleus"/>
    <property type="evidence" value="ECO:0007669"/>
    <property type="project" value="UniProtKB-SubCell"/>
</dbReference>
<sequence>MLACVCQPSDPGIFRRSPIPLGTPPLKITSRGAVFRPPGKSIRITGPIVEPPSATNIGQTADSLGETIVGTPNPTPINREVLLSLGKAGRSLSRNEEVRKIERRNGAEAPAFSSSPVKRKCAKQCYVDGKPGKNGNQCRLSDTEENISLTTDNSDCDRKSDDKLNEIEKLPDGVQLTLSELREMACRQQAQIESQHQLLAAKEQRLRYLKEQEQRQQRVQAESERLRRLRDRVDAQELKLRKLRALRGQVDHQKQNNISLTSDLDSIRALFNEKEKELSLAVAKVEELTRQLEELRRGRGSSRDPPPPSALELDKLRRELMYRNKLNEQQNQRLYQQREALTARQEEMSAIDKRISELQERLHKKRLLNQQLANQISAASHKAAYHQLVRLTGNADQNNQAFARKQQQNNQANGLSRGNIAAVEPYNHVPSIQQSHQIKNVNNQQENSAYHHLYQQKHHIKKDIDSPNSNHEIQDLANKMSNIYIPRTDENDILKEFTVSKSDPKYQTLPYNTKFTVNLVTNRIPKNDHNFNNNNDNHKEELNSHISNHVNGNFNIQSTHMTVHSAPLNMVNKNIATPFNQPELPVRKPSDKDILANGIEDVIQKQPRETYPQSTGSNSSSTPTTYQKPISSVAPTSIHHTGILSNVYQTSSIKVQPVEPQTILTTTPSTKNPPNSSPIVQSPQSLILSPPQSSSTPLSNTPSSNTPSSHPPEGDKSPKPALPPKPAIKPPPRQTQQVASEDTLPPPLPLSDPPEEKLVASRIAALTQKGSTPSNQNTTPCNPEMIIKAKPLTIKKQPLCEQPKLRSVNSYSKLNGLTSNRRIEMPPAFHFPELQNLDKSPESPTGKDEPDKSSVDEPDKEEKQFEGVIRRCKKGNLKQTGKSNLSRRVSFDPLALLLDASLEGELELVKKTATQVTNPSAANDEGITALHNAICAGHLEIVKFLVEFGCDVNAQDSDGWTPLHCAASCNNLTMVKFLVEHGACIFATTLSDHETAAEKCEEDEEGFDGCSEYLYSVQEKLGILSGGSVYAVFDYTAQQLDELSFKEGQQLTILRKGDENEREWWWSRLGDKEGYVPRNLLGLYPRVTKIED</sequence>
<feature type="domain" description="SH3" evidence="11">
    <location>
        <begin position="1024"/>
        <end position="1086"/>
    </location>
</feature>
<dbReference type="OrthoDB" id="201153at2759"/>
<dbReference type="GO" id="GO:0006915">
    <property type="term" value="P:apoptotic process"/>
    <property type="evidence" value="ECO:0007669"/>
    <property type="project" value="UniProtKB-KW"/>
</dbReference>
<dbReference type="InterPro" id="IPR001452">
    <property type="entry name" value="SH3_domain"/>
</dbReference>
<feature type="compositionally biased region" description="Low complexity" evidence="10">
    <location>
        <begin position="665"/>
        <end position="708"/>
    </location>
</feature>
<accession>A0A9P0DNH0</accession>
<dbReference type="SUPFAM" id="SSF48403">
    <property type="entry name" value="Ankyrin repeat"/>
    <property type="match status" value="1"/>
</dbReference>
<keyword evidence="5 7" id="KW-0040">ANK repeat</keyword>
<dbReference type="SMART" id="SM00326">
    <property type="entry name" value="SH3"/>
    <property type="match status" value="1"/>
</dbReference>
<dbReference type="CDD" id="cd11807">
    <property type="entry name" value="SH3_ASPP"/>
    <property type="match status" value="1"/>
</dbReference>
<keyword evidence="4" id="KW-0677">Repeat</keyword>
<dbReference type="FunFam" id="1.25.40.20:FF:000008">
    <property type="entry name" value="Apoptosis-stimulating of p53 protein 2 isoform 1"/>
    <property type="match status" value="1"/>
</dbReference>
<proteinExistence type="predicted"/>
<keyword evidence="2 8" id="KW-0728">SH3 domain</keyword>
<dbReference type="Proteomes" id="UP001153737">
    <property type="component" value="Chromosome 3"/>
</dbReference>
<feature type="repeat" description="ANK" evidence="7">
    <location>
        <begin position="925"/>
        <end position="957"/>
    </location>
</feature>
<reference evidence="12" key="1">
    <citation type="submission" date="2022-01" db="EMBL/GenBank/DDBJ databases">
        <authorList>
            <person name="King R."/>
        </authorList>
    </citation>
    <scope>NUCLEOTIDE SEQUENCE</scope>
</reference>
<dbReference type="Gene3D" id="1.25.40.20">
    <property type="entry name" value="Ankyrin repeat-containing domain"/>
    <property type="match status" value="1"/>
</dbReference>
<evidence type="ECO:0000313" key="13">
    <source>
        <dbReference type="Proteomes" id="UP001153737"/>
    </source>
</evidence>
<protein>
    <recommendedName>
        <fullName evidence="11">SH3 domain-containing protein</fullName>
    </recommendedName>
</protein>
<feature type="compositionally biased region" description="Basic and acidic residues" evidence="10">
    <location>
        <begin position="839"/>
        <end position="868"/>
    </location>
</feature>
<evidence type="ECO:0000256" key="10">
    <source>
        <dbReference type="SAM" id="MobiDB-lite"/>
    </source>
</evidence>
<dbReference type="Pfam" id="PF00018">
    <property type="entry name" value="SH3_1"/>
    <property type="match status" value="1"/>
</dbReference>
<dbReference type="GO" id="GO:0042981">
    <property type="term" value="P:regulation of apoptotic process"/>
    <property type="evidence" value="ECO:0007669"/>
    <property type="project" value="InterPro"/>
</dbReference>
<feature type="compositionally biased region" description="Low complexity" evidence="10">
    <location>
        <begin position="610"/>
        <end position="626"/>
    </location>
</feature>
<evidence type="ECO:0000256" key="6">
    <source>
        <dbReference type="ARBA" id="ARBA00023242"/>
    </source>
</evidence>
<dbReference type="PROSITE" id="PS50297">
    <property type="entry name" value="ANK_REP_REGION"/>
    <property type="match status" value="2"/>
</dbReference>
<dbReference type="InterPro" id="IPR047163">
    <property type="entry name" value="ASPP1/2"/>
</dbReference>
<dbReference type="PANTHER" id="PTHR24131:SF10">
    <property type="entry name" value="ANKYRIN-REPEAT, SH3-DOMAIN, AND PROLINE-RICH-REGION CONTAINING PROTEIN, ISOFORM B"/>
    <property type="match status" value="1"/>
</dbReference>
<feature type="coiled-coil region" evidence="9">
    <location>
        <begin position="324"/>
        <end position="375"/>
    </location>
</feature>
<feature type="region of interest" description="Disordered" evidence="10">
    <location>
        <begin position="664"/>
        <end position="761"/>
    </location>
</feature>
<evidence type="ECO:0000256" key="9">
    <source>
        <dbReference type="SAM" id="Coils"/>
    </source>
</evidence>
<evidence type="ECO:0000256" key="3">
    <source>
        <dbReference type="ARBA" id="ARBA00022703"/>
    </source>
</evidence>